<proteinExistence type="predicted"/>
<dbReference type="EMBL" id="FQZB01000005">
    <property type="protein sequence ID" value="SHI95651.1"/>
    <property type="molecule type" value="Genomic_DNA"/>
</dbReference>
<dbReference type="RefSeq" id="WP_200802845.1">
    <property type="nucleotide sequence ID" value="NZ_FQZB01000005.1"/>
</dbReference>
<sequence>MTRSGMKKGEHEKAMEQAKEMLDKGCGMAEIVSQTHLSEDDVTKAKNKWVDRS</sequence>
<evidence type="ECO:0000313" key="2">
    <source>
        <dbReference type="Proteomes" id="UP000184310"/>
    </source>
</evidence>
<dbReference type="Proteomes" id="UP000184310">
    <property type="component" value="Unassembled WGS sequence"/>
</dbReference>
<dbReference type="AlphaFoldDB" id="A0A1M6FD98"/>
<dbReference type="STRING" id="1121302.SAMN02745163_01105"/>
<organism evidence="1 2">
    <name type="scientific">Clostridium cavendishii DSM 21758</name>
    <dbReference type="NCBI Taxonomy" id="1121302"/>
    <lineage>
        <taxon>Bacteria</taxon>
        <taxon>Bacillati</taxon>
        <taxon>Bacillota</taxon>
        <taxon>Clostridia</taxon>
        <taxon>Eubacteriales</taxon>
        <taxon>Clostridiaceae</taxon>
        <taxon>Clostridium</taxon>
    </lineage>
</organism>
<keyword evidence="2" id="KW-1185">Reference proteome</keyword>
<evidence type="ECO:0008006" key="3">
    <source>
        <dbReference type="Google" id="ProtNLM"/>
    </source>
</evidence>
<reference evidence="1 2" key="1">
    <citation type="submission" date="2016-11" db="EMBL/GenBank/DDBJ databases">
        <authorList>
            <person name="Jaros S."/>
            <person name="Januszkiewicz K."/>
            <person name="Wedrychowicz H."/>
        </authorList>
    </citation>
    <scope>NUCLEOTIDE SEQUENCE [LARGE SCALE GENOMIC DNA]</scope>
    <source>
        <strain evidence="1 2">DSM 21758</strain>
    </source>
</reference>
<accession>A0A1M6FD98</accession>
<name>A0A1M6FD98_9CLOT</name>
<evidence type="ECO:0000313" key="1">
    <source>
        <dbReference type="EMBL" id="SHI95651.1"/>
    </source>
</evidence>
<protein>
    <recommendedName>
        <fullName evidence="3">Transposase</fullName>
    </recommendedName>
</protein>
<gene>
    <name evidence="1" type="ORF">SAMN02745163_01105</name>
</gene>